<evidence type="ECO:0000256" key="4">
    <source>
        <dbReference type="ARBA" id="ARBA00023163"/>
    </source>
</evidence>
<dbReference type="InterPro" id="IPR036390">
    <property type="entry name" value="WH_DNA-bd_sf"/>
</dbReference>
<comment type="caution">
    <text evidence="6">The sequence shown here is derived from an EMBL/GenBank/DDBJ whole genome shotgun (WGS) entry which is preliminary data.</text>
</comment>
<comment type="similarity">
    <text evidence="1">Belongs to the LysR transcriptional regulatory family.</text>
</comment>
<dbReference type="AlphaFoldDB" id="A0A366HNM9"/>
<dbReference type="Proteomes" id="UP000253426">
    <property type="component" value="Unassembled WGS sequence"/>
</dbReference>
<keyword evidence="2" id="KW-0805">Transcription regulation</keyword>
<dbReference type="PANTHER" id="PTHR30346">
    <property type="entry name" value="TRANSCRIPTIONAL DUAL REGULATOR HCAR-RELATED"/>
    <property type="match status" value="1"/>
</dbReference>
<dbReference type="Gene3D" id="3.40.190.10">
    <property type="entry name" value="Periplasmic binding protein-like II"/>
    <property type="match status" value="2"/>
</dbReference>
<dbReference type="Pfam" id="PF03466">
    <property type="entry name" value="LysR_substrate"/>
    <property type="match status" value="1"/>
</dbReference>
<proteinExistence type="inferred from homology"/>
<evidence type="ECO:0000256" key="2">
    <source>
        <dbReference type="ARBA" id="ARBA00023015"/>
    </source>
</evidence>
<dbReference type="SUPFAM" id="SSF53850">
    <property type="entry name" value="Periplasmic binding protein-like II"/>
    <property type="match status" value="1"/>
</dbReference>
<organism evidence="6 7">
    <name type="scientific">Roseimicrobium gellanilyticum</name>
    <dbReference type="NCBI Taxonomy" id="748857"/>
    <lineage>
        <taxon>Bacteria</taxon>
        <taxon>Pseudomonadati</taxon>
        <taxon>Verrucomicrobiota</taxon>
        <taxon>Verrucomicrobiia</taxon>
        <taxon>Verrucomicrobiales</taxon>
        <taxon>Verrucomicrobiaceae</taxon>
        <taxon>Roseimicrobium</taxon>
    </lineage>
</organism>
<dbReference type="GO" id="GO:0003677">
    <property type="term" value="F:DNA binding"/>
    <property type="evidence" value="ECO:0007669"/>
    <property type="project" value="UniProtKB-KW"/>
</dbReference>
<gene>
    <name evidence="6" type="ORF">DES53_105240</name>
</gene>
<dbReference type="Pfam" id="PF00126">
    <property type="entry name" value="HTH_1"/>
    <property type="match status" value="1"/>
</dbReference>
<evidence type="ECO:0000256" key="3">
    <source>
        <dbReference type="ARBA" id="ARBA00023125"/>
    </source>
</evidence>
<dbReference type="GO" id="GO:0032993">
    <property type="term" value="C:protein-DNA complex"/>
    <property type="evidence" value="ECO:0007669"/>
    <property type="project" value="TreeGrafter"/>
</dbReference>
<dbReference type="PANTHER" id="PTHR30346:SF28">
    <property type="entry name" value="HTH-TYPE TRANSCRIPTIONAL REGULATOR CYNR"/>
    <property type="match status" value="1"/>
</dbReference>
<keyword evidence="3 6" id="KW-0238">DNA-binding</keyword>
<dbReference type="GO" id="GO:0003700">
    <property type="term" value="F:DNA-binding transcription factor activity"/>
    <property type="evidence" value="ECO:0007669"/>
    <property type="project" value="InterPro"/>
</dbReference>
<dbReference type="InterPro" id="IPR005119">
    <property type="entry name" value="LysR_subst-bd"/>
</dbReference>
<dbReference type="InterPro" id="IPR000847">
    <property type="entry name" value="LysR_HTH_N"/>
</dbReference>
<evidence type="ECO:0000256" key="1">
    <source>
        <dbReference type="ARBA" id="ARBA00009437"/>
    </source>
</evidence>
<dbReference type="CDD" id="cd05466">
    <property type="entry name" value="PBP2_LTTR_substrate"/>
    <property type="match status" value="1"/>
</dbReference>
<dbReference type="InterPro" id="IPR036388">
    <property type="entry name" value="WH-like_DNA-bd_sf"/>
</dbReference>
<keyword evidence="7" id="KW-1185">Reference proteome</keyword>
<dbReference type="EMBL" id="QNRR01000005">
    <property type="protein sequence ID" value="RBP43841.1"/>
    <property type="molecule type" value="Genomic_DNA"/>
</dbReference>
<dbReference type="RefSeq" id="WP_170157160.1">
    <property type="nucleotide sequence ID" value="NZ_QNRR01000005.1"/>
</dbReference>
<dbReference type="PROSITE" id="PS50931">
    <property type="entry name" value="HTH_LYSR"/>
    <property type="match status" value="1"/>
</dbReference>
<protein>
    <submittedName>
        <fullName evidence="6">DNA-binding transcriptional LysR family regulator</fullName>
    </submittedName>
</protein>
<sequence>MMNVHHLELFYYVARHGGVSAAARQIPYGIQQPAISAQILQLEDDLGVTLFRRRPFQLTKEGRTLYDFILPFFSKMDEVGRQLRGGGEDRLRIAAPEIVQREYLPELCSRMRKRVPGFHFTLTHGRQEECETLLQAQEVDLGIALLTKKAEAGLETRDFARMTLALLVKEDSGITSAEELLSRDRIDLPLITLGPAEGVSRAFQAGLRERGVDWVPSLELGGLDLVARYVSEGFGVGVSLRLPGCEQPEGVRELPLVGFPQFTVGAIWAGRLSPLAETFVEVAEGLARELFGT</sequence>
<name>A0A366HNM9_9BACT</name>
<reference evidence="6 7" key="1">
    <citation type="submission" date="2018-06" db="EMBL/GenBank/DDBJ databases">
        <title>Genomic Encyclopedia of Type Strains, Phase IV (KMG-IV): sequencing the most valuable type-strain genomes for metagenomic binning, comparative biology and taxonomic classification.</title>
        <authorList>
            <person name="Goeker M."/>
        </authorList>
    </citation>
    <scope>NUCLEOTIDE SEQUENCE [LARGE SCALE GENOMIC DNA]</scope>
    <source>
        <strain evidence="6 7">DSM 25532</strain>
    </source>
</reference>
<dbReference type="Gene3D" id="1.10.10.10">
    <property type="entry name" value="Winged helix-like DNA-binding domain superfamily/Winged helix DNA-binding domain"/>
    <property type="match status" value="1"/>
</dbReference>
<feature type="domain" description="HTH lysR-type" evidence="5">
    <location>
        <begin position="2"/>
        <end position="59"/>
    </location>
</feature>
<evidence type="ECO:0000313" key="6">
    <source>
        <dbReference type="EMBL" id="RBP43841.1"/>
    </source>
</evidence>
<evidence type="ECO:0000259" key="5">
    <source>
        <dbReference type="PROSITE" id="PS50931"/>
    </source>
</evidence>
<dbReference type="SUPFAM" id="SSF46785">
    <property type="entry name" value="Winged helix' DNA-binding domain"/>
    <property type="match status" value="1"/>
</dbReference>
<accession>A0A366HNM9</accession>
<evidence type="ECO:0000313" key="7">
    <source>
        <dbReference type="Proteomes" id="UP000253426"/>
    </source>
</evidence>
<keyword evidence="4" id="KW-0804">Transcription</keyword>